<dbReference type="Bgee" id="WBGene00017141">
    <property type="expression patterns" value="Expressed in germ line (C elegans) and 4 other cell types or tissues"/>
</dbReference>
<accession>Q19068</accession>
<gene>
    <name evidence="1" type="ORF">CELE_EEED8.13</name>
    <name evidence="1 3" type="ORF">EEED8.13</name>
</gene>
<evidence type="ECO:0000313" key="3">
    <source>
        <dbReference type="WormBase" id="EEED8.13"/>
    </source>
</evidence>
<dbReference type="EMBL" id="BX284602">
    <property type="protein sequence ID" value="CCD68741.1"/>
    <property type="molecule type" value="Genomic_DNA"/>
</dbReference>
<dbReference type="HOGENOM" id="CLU_1653698_0_0_1"/>
<sequence length="160" mass="19074">MINLRWPLNWLKLQSSHGQRLNSQLNLIHSRKWIDFDEQIVGTWKLASSENCPNFIEWFGIEKKKSNYGYYNDLTQAKLNENLVFKMNYNNIVGIPKLFPHMSEKTVRENRHIKTTDDRSLKLTIDRYIDMGKLNVTMELKVNEGKHVCTCKLVYDRVYY</sequence>
<dbReference type="PIR" id="T15925">
    <property type="entry name" value="T15925"/>
</dbReference>
<evidence type="ECO:0000313" key="2">
    <source>
        <dbReference type="Proteomes" id="UP000001940"/>
    </source>
</evidence>
<dbReference type="PaxDb" id="6239-EEED8.13"/>
<keyword evidence="2" id="KW-1185">Reference proteome</keyword>
<dbReference type="AGR" id="WB:WBGene00017141"/>
<dbReference type="FunCoup" id="Q19068">
    <property type="interactions" value="1"/>
</dbReference>
<dbReference type="AlphaFoldDB" id="Q19068"/>
<dbReference type="UCSC" id="EEED8.13">
    <property type="organism name" value="c. elegans"/>
</dbReference>
<evidence type="ECO:0000313" key="1">
    <source>
        <dbReference type="EMBL" id="CCD68741.1"/>
    </source>
</evidence>
<reference evidence="1 2" key="1">
    <citation type="journal article" date="1998" name="Science">
        <title>Genome sequence of the nematode C. elegans: a platform for investigating biology.</title>
        <authorList>
            <consortium name="The C. elegans sequencing consortium"/>
            <person name="Sulson J.E."/>
            <person name="Waterston R."/>
        </authorList>
    </citation>
    <scope>NUCLEOTIDE SEQUENCE [LARGE SCALE GENOMIC DNA]</scope>
    <source>
        <strain evidence="1 2">Bristol N2</strain>
    </source>
</reference>
<dbReference type="WormBase" id="EEED8.13">
    <property type="protein sequence ID" value="CE02588"/>
    <property type="gene ID" value="WBGene00017141"/>
</dbReference>
<proteinExistence type="predicted"/>
<organism evidence="1 2">
    <name type="scientific">Caenorhabditis elegans</name>
    <dbReference type="NCBI Taxonomy" id="6239"/>
    <lineage>
        <taxon>Eukaryota</taxon>
        <taxon>Metazoa</taxon>
        <taxon>Ecdysozoa</taxon>
        <taxon>Nematoda</taxon>
        <taxon>Chromadorea</taxon>
        <taxon>Rhabditida</taxon>
        <taxon>Rhabditina</taxon>
        <taxon>Rhabditomorpha</taxon>
        <taxon>Rhabditoidea</taxon>
        <taxon>Rhabditidae</taxon>
        <taxon>Peloderinae</taxon>
        <taxon>Caenorhabditis</taxon>
    </lineage>
</organism>
<protein>
    <submittedName>
        <fullName evidence="1">FBA_2 domain-containing protein</fullName>
    </submittedName>
</protein>
<name>Q19068_CAEEL</name>
<dbReference type="InParanoid" id="Q19068"/>
<dbReference type="Proteomes" id="UP000001940">
    <property type="component" value="Chromosome II"/>
</dbReference>